<evidence type="ECO:0000256" key="14">
    <source>
        <dbReference type="ARBA" id="ARBA00046142"/>
    </source>
</evidence>
<evidence type="ECO:0000259" key="16">
    <source>
        <dbReference type="PROSITE" id="PS51203"/>
    </source>
</evidence>
<proteinExistence type="inferred from homology"/>
<dbReference type="InterPro" id="IPR032572">
    <property type="entry name" value="NuDC"/>
</dbReference>
<dbReference type="Pfam" id="PF14050">
    <property type="entry name" value="Nudc_N"/>
    <property type="match status" value="1"/>
</dbReference>
<keyword evidence="11" id="KW-0206">Cytoskeleton</keyword>
<keyword evidence="9" id="KW-0498">Mitosis</keyword>
<dbReference type="GeneID" id="117691572"/>
<feature type="compositionally biased region" description="Basic and acidic residues" evidence="15">
    <location>
        <begin position="68"/>
        <end position="82"/>
    </location>
</feature>
<dbReference type="InterPro" id="IPR037898">
    <property type="entry name" value="NudC_fam"/>
</dbReference>
<dbReference type="Pfam" id="PF16273">
    <property type="entry name" value="NuDC"/>
    <property type="match status" value="1"/>
</dbReference>
<feature type="domain" description="CS" evidence="16">
    <location>
        <begin position="174"/>
        <end position="265"/>
    </location>
</feature>
<evidence type="ECO:0000256" key="7">
    <source>
        <dbReference type="ARBA" id="ARBA00022618"/>
    </source>
</evidence>
<feature type="region of interest" description="Disordered" evidence="15">
    <location>
        <begin position="68"/>
        <end position="178"/>
    </location>
</feature>
<sequence length="338" mass="39696">MAGHDPEKFDGMFLAMCQRSEKGIEEVLDCLFSFLVRKTDYYTGGTPGLAEKMLMEHFKKYEKIAEKQKEEIKKEREEQERKRKEKIAKRKAEEQAEMERLKKEEEEPKIKEITDEEAEKIQKELEKKKETPAEPEPEEDKKDEKTNENGDKDKADDEDDADKGKLDPNVGNGGDMPNYRWSQTLEEIECQCWFDKKFPLKSKDVVVEIGRKHLKVGLKGQPPIMDGETFNEIKVEESTWTIDNGKYITLNIEKVNRMEWWNKLIVTDPEINTKKVNPEPSKLADLEGDTRGLVEKMMYDQRQREMGLPTSEDQKKKEILDKFMKQHPEMDFSKCNFN</sequence>
<evidence type="ECO:0000313" key="17">
    <source>
        <dbReference type="EnsemblMetazoa" id="G19615.4:cds"/>
    </source>
</evidence>
<comment type="function">
    <text evidence="14">Plays a role in neurogenesis and neuronal migration. Necessary for correct formation of mitotic spindles and chromosome separation during mitosis. Necessary for cytokinesis and cell proliferation.</text>
</comment>
<organism evidence="17 18">
    <name type="scientific">Magallana gigas</name>
    <name type="common">Pacific oyster</name>
    <name type="synonym">Crassostrea gigas</name>
    <dbReference type="NCBI Taxonomy" id="29159"/>
    <lineage>
        <taxon>Eukaryota</taxon>
        <taxon>Metazoa</taxon>
        <taxon>Spiralia</taxon>
        <taxon>Lophotrochozoa</taxon>
        <taxon>Mollusca</taxon>
        <taxon>Bivalvia</taxon>
        <taxon>Autobranchia</taxon>
        <taxon>Pteriomorphia</taxon>
        <taxon>Ostreida</taxon>
        <taxon>Ostreoidea</taxon>
        <taxon>Ostreidae</taxon>
        <taxon>Magallana</taxon>
    </lineage>
</organism>
<dbReference type="GO" id="GO:0030496">
    <property type="term" value="C:midbody"/>
    <property type="evidence" value="ECO:0007669"/>
    <property type="project" value="UniProtKB-SubCell"/>
</dbReference>
<keyword evidence="10" id="KW-0175">Coiled coil</keyword>
<comment type="subcellular location">
    <subcellularLocation>
        <location evidence="1">Cytoplasm</location>
        <location evidence="1">Cytoskeleton</location>
        <location evidence="1">Spindle</location>
    </subcellularLocation>
    <subcellularLocation>
        <location evidence="2">Midbody</location>
    </subcellularLocation>
</comment>
<dbReference type="SUPFAM" id="SSF49764">
    <property type="entry name" value="HSP20-like chaperones"/>
    <property type="match status" value="1"/>
</dbReference>
<dbReference type="GO" id="GO:0006457">
    <property type="term" value="P:protein folding"/>
    <property type="evidence" value="ECO:0007669"/>
    <property type="project" value="TreeGrafter"/>
</dbReference>
<evidence type="ECO:0000256" key="2">
    <source>
        <dbReference type="ARBA" id="ARBA00004214"/>
    </source>
</evidence>
<dbReference type="Gene3D" id="2.60.40.790">
    <property type="match status" value="1"/>
</dbReference>
<evidence type="ECO:0000256" key="6">
    <source>
        <dbReference type="ARBA" id="ARBA00022553"/>
    </source>
</evidence>
<dbReference type="Proteomes" id="UP000005408">
    <property type="component" value="Unassembled WGS sequence"/>
</dbReference>
<name>A0A8W8JP01_MAGGI</name>
<dbReference type="GO" id="GO:0005819">
    <property type="term" value="C:spindle"/>
    <property type="evidence" value="ECO:0007669"/>
    <property type="project" value="UniProtKB-SubCell"/>
</dbReference>
<evidence type="ECO:0000256" key="15">
    <source>
        <dbReference type="SAM" id="MobiDB-lite"/>
    </source>
</evidence>
<keyword evidence="12" id="KW-0131">Cell cycle</keyword>
<keyword evidence="6" id="KW-0597">Phosphoprotein</keyword>
<reference evidence="17" key="1">
    <citation type="submission" date="2022-08" db="UniProtKB">
        <authorList>
            <consortium name="EnsemblMetazoa"/>
        </authorList>
    </citation>
    <scope>IDENTIFICATION</scope>
    <source>
        <strain evidence="17">05x7-T-G4-1.051#20</strain>
    </source>
</reference>
<comment type="similarity">
    <text evidence="3">Belongs to the nudC family.</text>
</comment>
<evidence type="ECO:0000256" key="9">
    <source>
        <dbReference type="ARBA" id="ARBA00022776"/>
    </source>
</evidence>
<keyword evidence="7" id="KW-0132">Cell division</keyword>
<evidence type="ECO:0000256" key="5">
    <source>
        <dbReference type="ARBA" id="ARBA00022490"/>
    </source>
</evidence>
<evidence type="ECO:0000256" key="1">
    <source>
        <dbReference type="ARBA" id="ARBA00004186"/>
    </source>
</evidence>
<feature type="compositionally biased region" description="Basic and acidic residues" evidence="15">
    <location>
        <begin position="139"/>
        <end position="155"/>
    </location>
</feature>
<feature type="compositionally biased region" description="Basic and acidic residues" evidence="15">
    <location>
        <begin position="90"/>
        <end position="132"/>
    </location>
</feature>
<evidence type="ECO:0000256" key="11">
    <source>
        <dbReference type="ARBA" id="ARBA00023212"/>
    </source>
</evidence>
<dbReference type="EnsemblMetazoa" id="G19615.4">
    <property type="protein sequence ID" value="G19615.4:cds"/>
    <property type="gene ID" value="G19615"/>
</dbReference>
<evidence type="ECO:0000256" key="3">
    <source>
        <dbReference type="ARBA" id="ARBA00010513"/>
    </source>
</evidence>
<evidence type="ECO:0000256" key="10">
    <source>
        <dbReference type="ARBA" id="ARBA00023054"/>
    </source>
</evidence>
<dbReference type="FunFam" id="2.60.40.790:FF:000001">
    <property type="entry name" value="Nuclear migration protein nudC"/>
    <property type="match status" value="1"/>
</dbReference>
<dbReference type="PANTHER" id="PTHR12356:SF3">
    <property type="entry name" value="NUCLEAR MIGRATION PROTEIN NUDC"/>
    <property type="match status" value="1"/>
</dbReference>
<evidence type="ECO:0000256" key="4">
    <source>
        <dbReference type="ARBA" id="ARBA00017641"/>
    </source>
</evidence>
<dbReference type="GO" id="GO:0051082">
    <property type="term" value="F:unfolded protein binding"/>
    <property type="evidence" value="ECO:0007669"/>
    <property type="project" value="TreeGrafter"/>
</dbReference>
<dbReference type="InterPro" id="IPR025934">
    <property type="entry name" value="NudC_N_dom"/>
</dbReference>
<evidence type="ECO:0000313" key="18">
    <source>
        <dbReference type="Proteomes" id="UP000005408"/>
    </source>
</evidence>
<dbReference type="InterPro" id="IPR008978">
    <property type="entry name" value="HSP20-like_chaperone"/>
</dbReference>
<dbReference type="GO" id="GO:0051301">
    <property type="term" value="P:cell division"/>
    <property type="evidence" value="ECO:0007669"/>
    <property type="project" value="UniProtKB-KW"/>
</dbReference>
<dbReference type="RefSeq" id="XP_065926921.1">
    <property type="nucleotide sequence ID" value="XM_066070849.1"/>
</dbReference>
<keyword evidence="8" id="KW-0493">Microtubule</keyword>
<evidence type="ECO:0000256" key="13">
    <source>
        <dbReference type="ARBA" id="ARBA00030427"/>
    </source>
</evidence>
<protein>
    <recommendedName>
        <fullName evidence="4">Nuclear migration protein nudC</fullName>
    </recommendedName>
    <alternativeName>
        <fullName evidence="13">Nuclear distribution protein C homolog</fullName>
    </alternativeName>
</protein>
<dbReference type="PANTHER" id="PTHR12356">
    <property type="entry name" value="NUCLEAR MOVEMENT PROTEIN NUDC"/>
    <property type="match status" value="1"/>
</dbReference>
<dbReference type="PROSITE" id="PS51203">
    <property type="entry name" value="CS"/>
    <property type="match status" value="1"/>
</dbReference>
<evidence type="ECO:0000256" key="12">
    <source>
        <dbReference type="ARBA" id="ARBA00023306"/>
    </source>
</evidence>
<dbReference type="KEGG" id="crg:117691572"/>
<accession>A0A8W8JP01</accession>
<keyword evidence="5" id="KW-0963">Cytoplasm</keyword>
<keyword evidence="18" id="KW-1185">Reference proteome</keyword>
<dbReference type="GO" id="GO:0005874">
    <property type="term" value="C:microtubule"/>
    <property type="evidence" value="ECO:0007669"/>
    <property type="project" value="UniProtKB-KW"/>
</dbReference>
<dbReference type="GO" id="GO:0005737">
    <property type="term" value="C:cytoplasm"/>
    <property type="evidence" value="ECO:0007669"/>
    <property type="project" value="TreeGrafter"/>
</dbReference>
<dbReference type="OMA" id="NQMEWWS"/>
<dbReference type="InterPro" id="IPR007052">
    <property type="entry name" value="CS_dom"/>
</dbReference>
<dbReference type="Pfam" id="PF04969">
    <property type="entry name" value="CS"/>
    <property type="match status" value="1"/>
</dbReference>
<dbReference type="OrthoDB" id="416217at2759"/>
<evidence type="ECO:0000256" key="8">
    <source>
        <dbReference type="ARBA" id="ARBA00022701"/>
    </source>
</evidence>
<dbReference type="AlphaFoldDB" id="A0A8W8JP01"/>